<proteinExistence type="predicted"/>
<dbReference type="InterPro" id="IPR002711">
    <property type="entry name" value="HNH"/>
</dbReference>
<evidence type="ECO:0000259" key="1">
    <source>
        <dbReference type="Pfam" id="PF01844"/>
    </source>
</evidence>
<protein>
    <recommendedName>
        <fullName evidence="1">HNH domain-containing protein</fullName>
    </recommendedName>
</protein>
<evidence type="ECO:0000313" key="3">
    <source>
        <dbReference type="Proteomes" id="UP000217154"/>
    </source>
</evidence>
<dbReference type="RefSeq" id="WP_095745703.1">
    <property type="nucleotide sequence ID" value="NZ_CP023284.1"/>
</dbReference>
<dbReference type="AlphaFoldDB" id="A0A250DLX1"/>
<feature type="domain" description="HNH" evidence="1">
    <location>
        <begin position="22"/>
        <end position="65"/>
    </location>
</feature>
<dbReference type="GO" id="GO:0008270">
    <property type="term" value="F:zinc ion binding"/>
    <property type="evidence" value="ECO:0007669"/>
    <property type="project" value="InterPro"/>
</dbReference>
<evidence type="ECO:0000313" key="2">
    <source>
        <dbReference type="EMBL" id="ATA55330.1"/>
    </source>
</evidence>
<dbReference type="Pfam" id="PF01844">
    <property type="entry name" value="HNH"/>
    <property type="match status" value="1"/>
</dbReference>
<reference evidence="2 3" key="1">
    <citation type="submission" date="2017-09" db="EMBL/GenBank/DDBJ databases">
        <title>The diverse metabolic capabilities of V. boronicumulans make it an excellent choice for continued studies on novel biodegradation.</title>
        <authorList>
            <person name="Sun S."/>
        </authorList>
    </citation>
    <scope>NUCLEOTIDE SEQUENCE [LARGE SCALE GENOMIC DNA]</scope>
    <source>
        <strain evidence="2 3">J1</strain>
    </source>
</reference>
<dbReference type="Gene3D" id="1.10.30.50">
    <property type="match status" value="1"/>
</dbReference>
<sequence>MWANLRLRSLRRAACREQGGLCYYCLRLMHGDCTAEHLQARRDGGRDTRENIVATHRLCNSRRHQLFPVEAPEPMAYAILIMLAELAGIDLEDLAQTRPRRISTGPMPS</sequence>
<dbReference type="KEGG" id="vbo:CKY39_20500"/>
<dbReference type="GO" id="GO:0003676">
    <property type="term" value="F:nucleic acid binding"/>
    <property type="evidence" value="ECO:0007669"/>
    <property type="project" value="InterPro"/>
</dbReference>
<organism evidence="2 3">
    <name type="scientific">Variovorax boronicumulans</name>
    <dbReference type="NCBI Taxonomy" id="436515"/>
    <lineage>
        <taxon>Bacteria</taxon>
        <taxon>Pseudomonadati</taxon>
        <taxon>Pseudomonadota</taxon>
        <taxon>Betaproteobacteria</taxon>
        <taxon>Burkholderiales</taxon>
        <taxon>Comamonadaceae</taxon>
        <taxon>Variovorax</taxon>
    </lineage>
</organism>
<dbReference type="InterPro" id="IPR003615">
    <property type="entry name" value="HNH_nuc"/>
</dbReference>
<gene>
    <name evidence="2" type="ORF">CKY39_20500</name>
</gene>
<dbReference type="Proteomes" id="UP000217154">
    <property type="component" value="Chromosome"/>
</dbReference>
<dbReference type="GO" id="GO:0004519">
    <property type="term" value="F:endonuclease activity"/>
    <property type="evidence" value="ECO:0007669"/>
    <property type="project" value="InterPro"/>
</dbReference>
<dbReference type="CDD" id="cd00085">
    <property type="entry name" value="HNHc"/>
    <property type="match status" value="1"/>
</dbReference>
<name>A0A250DLX1_9BURK</name>
<accession>A0A250DLX1</accession>
<dbReference type="EMBL" id="CP023284">
    <property type="protein sequence ID" value="ATA55330.1"/>
    <property type="molecule type" value="Genomic_DNA"/>
</dbReference>